<evidence type="ECO:0000256" key="3">
    <source>
        <dbReference type="ARBA" id="ARBA00022692"/>
    </source>
</evidence>
<evidence type="ECO:0000256" key="6">
    <source>
        <dbReference type="RuleBase" id="RU367008"/>
    </source>
</evidence>
<dbReference type="GO" id="GO:0006487">
    <property type="term" value="P:protein N-linked glycosylation"/>
    <property type="evidence" value="ECO:0007669"/>
    <property type="project" value="UniProtKB-UniRule"/>
</dbReference>
<reference evidence="7 8" key="1">
    <citation type="submission" date="2018-05" db="EMBL/GenBank/DDBJ databases">
        <title>Genome sequencing and assembly of the regulated plant pathogen Lachnellula willkommii and related sister species for the development of diagnostic species identification markers.</title>
        <authorList>
            <person name="Giroux E."/>
            <person name="Bilodeau G."/>
        </authorList>
    </citation>
    <scope>NUCLEOTIDE SEQUENCE [LARGE SCALE GENOMIC DNA]</scope>
    <source>
        <strain evidence="7 8">CBS 268.59</strain>
    </source>
</reference>
<evidence type="ECO:0000313" key="8">
    <source>
        <dbReference type="Proteomes" id="UP000469558"/>
    </source>
</evidence>
<dbReference type="OrthoDB" id="5371169at2759"/>
<evidence type="ECO:0000256" key="1">
    <source>
        <dbReference type="ARBA" id="ARBA00004141"/>
    </source>
</evidence>
<dbReference type="AlphaFoldDB" id="A0A8T9CAZ1"/>
<comment type="caution">
    <text evidence="7">The sequence shown here is derived from an EMBL/GenBank/DDBJ whole genome shotgun (WGS) entry which is preliminary data.</text>
</comment>
<keyword evidence="4 6" id="KW-1133">Transmembrane helix</keyword>
<keyword evidence="8" id="KW-1185">Reference proteome</keyword>
<comment type="subcellular location">
    <subcellularLocation>
        <location evidence="1 6">Membrane</location>
        <topology evidence="1 6">Multi-pass membrane protein</topology>
    </subcellularLocation>
</comment>
<dbReference type="Proteomes" id="UP000469558">
    <property type="component" value="Unassembled WGS sequence"/>
</dbReference>
<proteinExistence type="inferred from homology"/>
<name>A0A8T9CAZ1_9HELO</name>
<dbReference type="InterPro" id="IPR007915">
    <property type="entry name" value="TMEM258/Ost5"/>
</dbReference>
<dbReference type="GO" id="GO:0008250">
    <property type="term" value="C:oligosaccharyltransferase complex"/>
    <property type="evidence" value="ECO:0007669"/>
    <property type="project" value="UniProtKB-UniRule"/>
</dbReference>
<dbReference type="EMBL" id="QGMK01000572">
    <property type="protein sequence ID" value="TVY80980.1"/>
    <property type="molecule type" value="Genomic_DNA"/>
</dbReference>
<protein>
    <recommendedName>
        <fullName evidence="6">Dolichyl-diphosphooligosaccharide-protein glycosyltransferase subunit OST5</fullName>
    </recommendedName>
</protein>
<dbReference type="Pfam" id="PF05251">
    <property type="entry name" value="Ost5"/>
    <property type="match status" value="1"/>
</dbReference>
<comment type="similarity">
    <text evidence="2 6">Belongs to the OST5 family.</text>
</comment>
<evidence type="ECO:0000256" key="4">
    <source>
        <dbReference type="ARBA" id="ARBA00022989"/>
    </source>
</evidence>
<feature type="transmembrane region" description="Helical" evidence="6">
    <location>
        <begin position="53"/>
        <end position="78"/>
    </location>
</feature>
<organism evidence="7 8">
    <name type="scientific">Lachnellula suecica</name>
    <dbReference type="NCBI Taxonomy" id="602035"/>
    <lineage>
        <taxon>Eukaryota</taxon>
        <taxon>Fungi</taxon>
        <taxon>Dikarya</taxon>
        <taxon>Ascomycota</taxon>
        <taxon>Pezizomycotina</taxon>
        <taxon>Leotiomycetes</taxon>
        <taxon>Helotiales</taxon>
        <taxon>Lachnaceae</taxon>
        <taxon>Lachnellula</taxon>
    </lineage>
</organism>
<keyword evidence="3 6" id="KW-0812">Transmembrane</keyword>
<evidence type="ECO:0000256" key="5">
    <source>
        <dbReference type="ARBA" id="ARBA00023136"/>
    </source>
</evidence>
<evidence type="ECO:0000313" key="7">
    <source>
        <dbReference type="EMBL" id="TVY80980.1"/>
    </source>
</evidence>
<gene>
    <name evidence="7" type="ORF">LSUE1_G004436</name>
</gene>
<sequence>MESSLHQVWESAVGNPFVPTVGKGSQFLVGFSLLTIGLLLTGLFGLNRTVVNVPVIGIPASLAIAFGAVYMICAVGVYV</sequence>
<keyword evidence="5 6" id="KW-0472">Membrane</keyword>
<accession>A0A8T9CAZ1</accession>
<evidence type="ECO:0000256" key="2">
    <source>
        <dbReference type="ARBA" id="ARBA00009825"/>
    </source>
</evidence>
<feature type="transmembrane region" description="Helical" evidence="6">
    <location>
        <begin position="27"/>
        <end position="46"/>
    </location>
</feature>
<comment type="subunit">
    <text evidence="6">Component of the oligosaccharyltransferase (OST) complex.</text>
</comment>
<comment type="function">
    <text evidence="6">Subunit of the oligosaccharyl transferase (OST) complex that catalyzes the initial transfer of a defined glycan (Glc(3)Man(9)GlcNAc(2) in eukaryotes) from the lipid carrier dolichol-pyrophosphate to an asparagine residue within an Asn-X-Ser/Thr consensus motif in nascent polypeptide chains, the first step in protein N-glycosylation. N-glycosylation occurs cotranslationally and the complex associates with the Sec61 complex at the channel-forming translocon complex that mediates protein translocation across the endoplasmic reticulum (ER). All subunits are required for a maximal enzyme activity.</text>
</comment>